<sequence length="81" mass="8760">MTCEREHKIDDDQTLHSYGLQADHTIHMVHGFALASSPPAPYSRVTASNNENPGSNKGGPFGLWGADFRASLFPGLWSCAS</sequence>
<reference evidence="1" key="1">
    <citation type="submission" date="2022-11" db="EMBL/GenBank/DDBJ databases">
        <authorList>
            <person name="Hyden B.L."/>
            <person name="Feng K."/>
            <person name="Yates T."/>
            <person name="Jawdy S."/>
            <person name="Smart L.B."/>
            <person name="Muchero W."/>
        </authorList>
    </citation>
    <scope>NUCLEOTIDE SEQUENCE</scope>
    <source>
        <tissue evidence="1">Shoot tip</tissue>
    </source>
</reference>
<dbReference type="SUPFAM" id="SSF54236">
    <property type="entry name" value="Ubiquitin-like"/>
    <property type="match status" value="1"/>
</dbReference>
<comment type="caution">
    <text evidence="1">The sequence shown here is derived from an EMBL/GenBank/DDBJ whole genome shotgun (WGS) entry which is preliminary data.</text>
</comment>
<evidence type="ECO:0008006" key="3">
    <source>
        <dbReference type="Google" id="ProtNLM"/>
    </source>
</evidence>
<dbReference type="InterPro" id="IPR029071">
    <property type="entry name" value="Ubiquitin-like_domsf"/>
</dbReference>
<keyword evidence="2" id="KW-1185">Reference proteome</keyword>
<proteinExistence type="predicted"/>
<dbReference type="EMBL" id="JAPFFK010000019">
    <property type="protein sequence ID" value="KAJ6686922.1"/>
    <property type="molecule type" value="Genomic_DNA"/>
</dbReference>
<evidence type="ECO:0000313" key="2">
    <source>
        <dbReference type="Proteomes" id="UP001151532"/>
    </source>
</evidence>
<protein>
    <recommendedName>
        <fullName evidence="3">Ubiquitin-like domain-containing protein</fullName>
    </recommendedName>
</protein>
<reference evidence="1" key="2">
    <citation type="journal article" date="2023" name="Int. J. Mol. Sci.">
        <title>De Novo Assembly and Annotation of 11 Diverse Shrub Willow (Salix) Genomes Reveals Novel Gene Organization in Sex-Linked Regions.</title>
        <authorList>
            <person name="Hyden B."/>
            <person name="Feng K."/>
            <person name="Yates T.B."/>
            <person name="Jawdy S."/>
            <person name="Cereghino C."/>
            <person name="Smart L.B."/>
            <person name="Muchero W."/>
        </authorList>
    </citation>
    <scope>NUCLEOTIDE SEQUENCE</scope>
    <source>
        <tissue evidence="1">Shoot tip</tissue>
    </source>
</reference>
<evidence type="ECO:0000313" key="1">
    <source>
        <dbReference type="EMBL" id="KAJ6686922.1"/>
    </source>
</evidence>
<gene>
    <name evidence="1" type="ORF">OIU79_016628</name>
</gene>
<dbReference type="OrthoDB" id="267397at2759"/>
<name>A0A9Q0PEU7_SALPP</name>
<organism evidence="1 2">
    <name type="scientific">Salix purpurea</name>
    <name type="common">Purple osier willow</name>
    <dbReference type="NCBI Taxonomy" id="77065"/>
    <lineage>
        <taxon>Eukaryota</taxon>
        <taxon>Viridiplantae</taxon>
        <taxon>Streptophyta</taxon>
        <taxon>Embryophyta</taxon>
        <taxon>Tracheophyta</taxon>
        <taxon>Spermatophyta</taxon>
        <taxon>Magnoliopsida</taxon>
        <taxon>eudicotyledons</taxon>
        <taxon>Gunneridae</taxon>
        <taxon>Pentapetalae</taxon>
        <taxon>rosids</taxon>
        <taxon>fabids</taxon>
        <taxon>Malpighiales</taxon>
        <taxon>Salicaceae</taxon>
        <taxon>Saliceae</taxon>
        <taxon>Salix</taxon>
    </lineage>
</organism>
<dbReference type="AlphaFoldDB" id="A0A9Q0PEU7"/>
<accession>A0A9Q0PEU7</accession>
<dbReference type="Proteomes" id="UP001151532">
    <property type="component" value="Chromosome 2"/>
</dbReference>